<comment type="caution">
    <text evidence="1">The sequence shown here is derived from an EMBL/GenBank/DDBJ whole genome shotgun (WGS) entry which is preliminary data.</text>
</comment>
<organism evidence="1 2">
    <name type="scientific">Diphasiastrum complanatum</name>
    <name type="common">Issler's clubmoss</name>
    <name type="synonym">Lycopodium complanatum</name>
    <dbReference type="NCBI Taxonomy" id="34168"/>
    <lineage>
        <taxon>Eukaryota</taxon>
        <taxon>Viridiplantae</taxon>
        <taxon>Streptophyta</taxon>
        <taxon>Embryophyta</taxon>
        <taxon>Tracheophyta</taxon>
        <taxon>Lycopodiopsida</taxon>
        <taxon>Lycopodiales</taxon>
        <taxon>Lycopodiaceae</taxon>
        <taxon>Lycopodioideae</taxon>
        <taxon>Diphasiastrum</taxon>
    </lineage>
</organism>
<sequence>MARVPASEPYSLPVLLLFCIVIVLVLAPLYVSQDSYVIMATQALRGLSVSVVLLPLFLLLAVQLLISSHRFSLYSTQGRPSFSQLGGSSLSIGLLLVITLILIWYHTSIEDSWHPLLRRFSRATTSRSQYYRLSRRRRAY</sequence>
<name>A0ACC2ARP8_DIPCM</name>
<reference evidence="2" key="1">
    <citation type="journal article" date="2024" name="Proc. Natl. Acad. Sci. U.S.A.">
        <title>Extraordinary preservation of gene collinearity over three hundred million years revealed in homosporous lycophytes.</title>
        <authorList>
            <person name="Li C."/>
            <person name="Wickell D."/>
            <person name="Kuo L.Y."/>
            <person name="Chen X."/>
            <person name="Nie B."/>
            <person name="Liao X."/>
            <person name="Peng D."/>
            <person name="Ji J."/>
            <person name="Jenkins J."/>
            <person name="Williams M."/>
            <person name="Shu S."/>
            <person name="Plott C."/>
            <person name="Barry K."/>
            <person name="Rajasekar S."/>
            <person name="Grimwood J."/>
            <person name="Han X."/>
            <person name="Sun S."/>
            <person name="Hou Z."/>
            <person name="He W."/>
            <person name="Dai G."/>
            <person name="Sun C."/>
            <person name="Schmutz J."/>
            <person name="Leebens-Mack J.H."/>
            <person name="Li F.W."/>
            <person name="Wang L."/>
        </authorList>
    </citation>
    <scope>NUCLEOTIDE SEQUENCE [LARGE SCALE GENOMIC DNA]</scope>
    <source>
        <strain evidence="2">cv. PW_Plant_1</strain>
    </source>
</reference>
<keyword evidence="2" id="KW-1185">Reference proteome</keyword>
<gene>
    <name evidence="1" type="ORF">O6H91_20G071700</name>
</gene>
<protein>
    <submittedName>
        <fullName evidence="1">Uncharacterized protein</fullName>
    </submittedName>
</protein>
<dbReference type="Proteomes" id="UP001162992">
    <property type="component" value="Chromosome 20"/>
</dbReference>
<dbReference type="EMBL" id="CM055111">
    <property type="protein sequence ID" value="KAJ7520197.1"/>
    <property type="molecule type" value="Genomic_DNA"/>
</dbReference>
<accession>A0ACC2ARP8</accession>
<evidence type="ECO:0000313" key="1">
    <source>
        <dbReference type="EMBL" id="KAJ7520197.1"/>
    </source>
</evidence>
<evidence type="ECO:0000313" key="2">
    <source>
        <dbReference type="Proteomes" id="UP001162992"/>
    </source>
</evidence>
<proteinExistence type="predicted"/>